<evidence type="ECO:0000313" key="5">
    <source>
        <dbReference type="Proteomes" id="UP000009173"/>
    </source>
</evidence>
<evidence type="ECO:0000256" key="1">
    <source>
        <dbReference type="ARBA" id="ARBA00022490"/>
    </source>
</evidence>
<sequence length="293" mass="32042">MSYDVDDALKRLERKLKALRAKNYIPDSLLEIVARTAAMQADARARVSVALPEGLATPDAHVQGAPLLARDAFPYDRAVTAQLFGRLLAMLHAAGGSLGMSADAFKARLEAGEVTLEALCDAMLRDDEAFFEAWAGKMPEAPSLVRFLALGSLVPSLEAVASLLALNHDPESVWQHGHCPLCGSAPLISRIAGKEGARYSTCSFCRHEYRTARLQCPFCLETAAEKLEYFTADGEPGYQVHVCRSCDSYIKLADFREYDRESIPVLDDLESLALDILARQQGFSRPTASAWGF</sequence>
<dbReference type="HOGENOM" id="CLU_071015_1_1_7"/>
<dbReference type="GO" id="GO:0008199">
    <property type="term" value="F:ferric iron binding"/>
    <property type="evidence" value="ECO:0007669"/>
    <property type="project" value="TreeGrafter"/>
</dbReference>
<dbReference type="InterPro" id="IPR024064">
    <property type="entry name" value="FdhE-like_sf"/>
</dbReference>
<gene>
    <name evidence="4" type="ordered locus">Dvul_2375</name>
</gene>
<dbReference type="KEGG" id="dvl:Dvul_2375"/>
<dbReference type="InterPro" id="IPR056797">
    <property type="entry name" value="FdhE_central"/>
</dbReference>
<evidence type="ECO:0000313" key="4">
    <source>
        <dbReference type="EMBL" id="ABM29391.1"/>
    </source>
</evidence>
<dbReference type="InterPro" id="IPR056796">
    <property type="entry name" value="FdhE_C"/>
</dbReference>
<dbReference type="Pfam" id="PF24860">
    <property type="entry name" value="FdhE_C"/>
    <property type="match status" value="1"/>
</dbReference>
<dbReference type="SUPFAM" id="SSF144020">
    <property type="entry name" value="FdhE-like"/>
    <property type="match status" value="1"/>
</dbReference>
<dbReference type="Gene3D" id="3.90.1670.10">
    <property type="entry name" value="FdhE-like domain"/>
    <property type="match status" value="1"/>
</dbReference>
<evidence type="ECO:0000259" key="2">
    <source>
        <dbReference type="Pfam" id="PF24859"/>
    </source>
</evidence>
<dbReference type="PANTHER" id="PTHR37689:SF1">
    <property type="entry name" value="PROTEIN FDHE"/>
    <property type="match status" value="1"/>
</dbReference>
<dbReference type="CDD" id="cd16341">
    <property type="entry name" value="FdhE"/>
    <property type="match status" value="1"/>
</dbReference>
<keyword evidence="1" id="KW-0963">Cytoplasm</keyword>
<dbReference type="RefSeq" id="WP_010937880.1">
    <property type="nucleotide sequence ID" value="NC_008751.1"/>
</dbReference>
<dbReference type="Proteomes" id="UP000009173">
    <property type="component" value="Chromosome"/>
</dbReference>
<feature type="domain" description="FdhE C-terminal" evidence="3">
    <location>
        <begin position="215"/>
        <end position="287"/>
    </location>
</feature>
<proteinExistence type="predicted"/>
<dbReference type="Pfam" id="PF24859">
    <property type="entry name" value="FdhE_central"/>
    <property type="match status" value="1"/>
</dbReference>
<feature type="domain" description="FdhE central" evidence="2">
    <location>
        <begin position="178"/>
        <end position="213"/>
    </location>
</feature>
<dbReference type="AlphaFoldDB" id="A0A0H3AAQ1"/>
<reference evidence="5" key="1">
    <citation type="journal article" date="2009" name="Environ. Microbiol.">
        <title>Contribution of mobile genetic elements to Desulfovibrio vulgaris genome plasticity.</title>
        <authorList>
            <person name="Walker C.B."/>
            <person name="Stolyar S."/>
            <person name="Chivian D."/>
            <person name="Pinel N."/>
            <person name="Gabster J.A."/>
            <person name="Dehal P.S."/>
            <person name="He Z."/>
            <person name="Yang Z.K."/>
            <person name="Yen H.C."/>
            <person name="Zhou J."/>
            <person name="Wall J.D."/>
            <person name="Hazen T.C."/>
            <person name="Arkin A.P."/>
            <person name="Stahl D.A."/>
        </authorList>
    </citation>
    <scope>NUCLEOTIDE SEQUENCE [LARGE SCALE GENOMIC DNA]</scope>
    <source>
        <strain evidence="5">DP4</strain>
    </source>
</reference>
<dbReference type="InterPro" id="IPR006452">
    <property type="entry name" value="Formate_DH_accessory"/>
</dbReference>
<accession>A0A0H3AAQ1</accession>
<name>A0A0H3AAQ1_NITV4</name>
<evidence type="ECO:0000259" key="3">
    <source>
        <dbReference type="Pfam" id="PF24860"/>
    </source>
</evidence>
<dbReference type="SMR" id="A0A0H3AAQ1"/>
<dbReference type="GO" id="GO:0005829">
    <property type="term" value="C:cytosol"/>
    <property type="evidence" value="ECO:0007669"/>
    <property type="project" value="TreeGrafter"/>
</dbReference>
<dbReference type="PANTHER" id="PTHR37689">
    <property type="entry name" value="PROTEIN FDHE"/>
    <property type="match status" value="1"/>
</dbReference>
<dbReference type="EMBL" id="CP000527">
    <property type="protein sequence ID" value="ABM29391.1"/>
    <property type="molecule type" value="Genomic_DNA"/>
</dbReference>
<organism evidence="4 5">
    <name type="scientific">Nitratidesulfovibrio vulgaris (strain DP4)</name>
    <name type="common">Desulfovibrio vulgaris</name>
    <dbReference type="NCBI Taxonomy" id="391774"/>
    <lineage>
        <taxon>Bacteria</taxon>
        <taxon>Pseudomonadati</taxon>
        <taxon>Thermodesulfobacteriota</taxon>
        <taxon>Desulfovibrionia</taxon>
        <taxon>Desulfovibrionales</taxon>
        <taxon>Desulfovibrionaceae</taxon>
        <taxon>Nitratidesulfovibrio</taxon>
    </lineage>
</organism>
<protein>
    <submittedName>
        <fullName evidence="4">Formate dehydrogenase formation protein FdhE, putative</fullName>
    </submittedName>
</protein>
<dbReference type="GO" id="GO:0051604">
    <property type="term" value="P:protein maturation"/>
    <property type="evidence" value="ECO:0007669"/>
    <property type="project" value="TreeGrafter"/>
</dbReference>